<reference evidence="2 3" key="1">
    <citation type="journal article" date="2017" name="Gigascience">
        <title>Genome sequence of the small brown planthopper, Laodelphax striatellus.</title>
        <authorList>
            <person name="Zhu J."/>
            <person name="Jiang F."/>
            <person name="Wang X."/>
            <person name="Yang P."/>
            <person name="Bao Y."/>
            <person name="Zhao W."/>
            <person name="Wang W."/>
            <person name="Lu H."/>
            <person name="Wang Q."/>
            <person name="Cui N."/>
            <person name="Li J."/>
            <person name="Chen X."/>
            <person name="Luo L."/>
            <person name="Yu J."/>
            <person name="Kang L."/>
            <person name="Cui F."/>
        </authorList>
    </citation>
    <scope>NUCLEOTIDE SEQUENCE [LARGE SCALE GENOMIC DNA]</scope>
    <source>
        <strain evidence="2">Lst14</strain>
    </source>
</reference>
<accession>A0A482XL29</accession>
<feature type="chain" id="PRO_5019821530" description="Lipid-binding serum glycoprotein N-terminal domain-containing protein" evidence="1">
    <location>
        <begin position="25"/>
        <end position="279"/>
    </location>
</feature>
<evidence type="ECO:0000313" key="2">
    <source>
        <dbReference type="EMBL" id="RZF46260.1"/>
    </source>
</evidence>
<dbReference type="AlphaFoldDB" id="A0A482XL29"/>
<dbReference type="Gene3D" id="3.15.10.30">
    <property type="entry name" value="Haemolymph juvenile hormone binding protein"/>
    <property type="match status" value="1"/>
</dbReference>
<feature type="signal peptide" evidence="1">
    <location>
        <begin position="1"/>
        <end position="24"/>
    </location>
</feature>
<dbReference type="InterPro" id="IPR010562">
    <property type="entry name" value="Haemolymph_juvenile_hormone-bd"/>
</dbReference>
<proteinExistence type="predicted"/>
<evidence type="ECO:0000256" key="1">
    <source>
        <dbReference type="SAM" id="SignalP"/>
    </source>
</evidence>
<dbReference type="PANTHER" id="PTHR11008:SF9">
    <property type="entry name" value="PROTEIN TAKEOUT-LIKE PROTEIN"/>
    <property type="match status" value="1"/>
</dbReference>
<evidence type="ECO:0000313" key="3">
    <source>
        <dbReference type="Proteomes" id="UP000291343"/>
    </source>
</evidence>
<comment type="caution">
    <text evidence="2">The sequence shown here is derived from an EMBL/GenBank/DDBJ whole genome shotgun (WGS) entry which is preliminary data.</text>
</comment>
<sequence>MSEETVRMMRSVIFLLSVFIAVEGKTEFPEWNIPSNIDSRSNNVIYRTSLNDSASENSTAELDPNEIVSKMLDKLKELLKNGDKDHELPSIDPQWFSIKRKVQEENLQLTMSFDGQVSNTSNLLWNNLFVCPLTMQFQMELVVEDVFMNGTYNVTGMAYDALPIFGDGDFEINIDGIRLIVTAEVSPKHGDNPLEMDNLNIHFMDLWCLTLIIMNFENLMGDAEVALLLGHLAADVFEKIAYDIVSGMEETPNEVLYSIVSDRISQITLLDIVSSVNAV</sequence>
<keyword evidence="1" id="KW-0732">Signal</keyword>
<protein>
    <recommendedName>
        <fullName evidence="4">Lipid-binding serum glycoprotein N-terminal domain-containing protein</fullName>
    </recommendedName>
</protein>
<name>A0A482XL29_LAOST</name>
<organism evidence="2 3">
    <name type="scientific">Laodelphax striatellus</name>
    <name type="common">Small brown planthopper</name>
    <name type="synonym">Delphax striatella</name>
    <dbReference type="NCBI Taxonomy" id="195883"/>
    <lineage>
        <taxon>Eukaryota</taxon>
        <taxon>Metazoa</taxon>
        <taxon>Ecdysozoa</taxon>
        <taxon>Arthropoda</taxon>
        <taxon>Hexapoda</taxon>
        <taxon>Insecta</taxon>
        <taxon>Pterygota</taxon>
        <taxon>Neoptera</taxon>
        <taxon>Paraneoptera</taxon>
        <taxon>Hemiptera</taxon>
        <taxon>Auchenorrhyncha</taxon>
        <taxon>Fulgoroidea</taxon>
        <taxon>Delphacidae</taxon>
        <taxon>Criomorphinae</taxon>
        <taxon>Laodelphax</taxon>
    </lineage>
</organism>
<keyword evidence="3" id="KW-1185">Reference proteome</keyword>
<dbReference type="Pfam" id="PF06585">
    <property type="entry name" value="JHBP"/>
    <property type="match status" value="1"/>
</dbReference>
<dbReference type="Proteomes" id="UP000291343">
    <property type="component" value="Unassembled WGS sequence"/>
</dbReference>
<dbReference type="OrthoDB" id="6370791at2759"/>
<dbReference type="EMBL" id="QKKF02006764">
    <property type="protein sequence ID" value="RZF46260.1"/>
    <property type="molecule type" value="Genomic_DNA"/>
</dbReference>
<dbReference type="InterPro" id="IPR038606">
    <property type="entry name" value="To_sf"/>
</dbReference>
<dbReference type="PANTHER" id="PTHR11008">
    <property type="entry name" value="PROTEIN TAKEOUT-LIKE PROTEIN"/>
    <property type="match status" value="1"/>
</dbReference>
<gene>
    <name evidence="2" type="ORF">LSTR_LSTR012554</name>
</gene>
<dbReference type="InParanoid" id="A0A482XL29"/>
<evidence type="ECO:0008006" key="4">
    <source>
        <dbReference type="Google" id="ProtNLM"/>
    </source>
</evidence>